<organism evidence="3 4">
    <name type="scientific">Lithospermum erythrorhizon</name>
    <name type="common">Purple gromwell</name>
    <name type="synonym">Lithospermum officinale var. erythrorhizon</name>
    <dbReference type="NCBI Taxonomy" id="34254"/>
    <lineage>
        <taxon>Eukaryota</taxon>
        <taxon>Viridiplantae</taxon>
        <taxon>Streptophyta</taxon>
        <taxon>Embryophyta</taxon>
        <taxon>Tracheophyta</taxon>
        <taxon>Spermatophyta</taxon>
        <taxon>Magnoliopsida</taxon>
        <taxon>eudicotyledons</taxon>
        <taxon>Gunneridae</taxon>
        <taxon>Pentapetalae</taxon>
        <taxon>asterids</taxon>
        <taxon>lamiids</taxon>
        <taxon>Boraginales</taxon>
        <taxon>Boraginaceae</taxon>
        <taxon>Boraginoideae</taxon>
        <taxon>Lithospermeae</taxon>
        <taxon>Lithospermum</taxon>
    </lineage>
</organism>
<feature type="domain" description="DC1" evidence="2">
    <location>
        <begin position="68"/>
        <end position="109"/>
    </location>
</feature>
<proteinExistence type="predicted"/>
<sequence>MEQLKHFSHSHPLNLMKADGINNLKKVIYCNACQLPISEGLAYYGCKNCAYFLHKHCTEIPTELANPMHPQHKLLLRANRPCVCDVCRTHWTGFTYVCKPCDFDIDINCSLLDRTDKYNAIGHDHQLEFHPRSTVFFCDACGETGEDASYQCLTCHFWRITKKTAARAPQAPALSNSRKIPFQTNLFLPFQTNRLPRL</sequence>
<dbReference type="AlphaFoldDB" id="A0AAV3PIG5"/>
<dbReference type="InterPro" id="IPR004146">
    <property type="entry name" value="DC1"/>
</dbReference>
<dbReference type="Gene3D" id="3.30.60.20">
    <property type="match status" value="1"/>
</dbReference>
<reference evidence="3 4" key="1">
    <citation type="submission" date="2024-01" db="EMBL/GenBank/DDBJ databases">
        <title>The complete chloroplast genome sequence of Lithospermum erythrorhizon: insights into the phylogenetic relationship among Boraginaceae species and the maternal lineages of purple gromwells.</title>
        <authorList>
            <person name="Okada T."/>
            <person name="Watanabe K."/>
        </authorList>
    </citation>
    <scope>NUCLEOTIDE SEQUENCE [LARGE SCALE GENOMIC DNA]</scope>
</reference>
<gene>
    <name evidence="3" type="ORF">LIER_10167</name>
</gene>
<dbReference type="Proteomes" id="UP001454036">
    <property type="component" value="Unassembled WGS sequence"/>
</dbReference>
<dbReference type="PANTHER" id="PTHR32410:SF216">
    <property type="entry name" value="PHORBOL-ESTER_DAG-TYPE DOMAIN-CONTAINING PROTEIN"/>
    <property type="match status" value="1"/>
</dbReference>
<dbReference type="EMBL" id="BAABME010001789">
    <property type="protein sequence ID" value="GAA0151449.1"/>
    <property type="molecule type" value="Genomic_DNA"/>
</dbReference>
<feature type="domain" description="DC1" evidence="2">
    <location>
        <begin position="123"/>
        <end position="157"/>
    </location>
</feature>
<name>A0AAV3PIG5_LITER</name>
<evidence type="ECO:0000256" key="1">
    <source>
        <dbReference type="ARBA" id="ARBA00022737"/>
    </source>
</evidence>
<accession>A0AAV3PIG5</accession>
<comment type="caution">
    <text evidence="3">The sequence shown here is derived from an EMBL/GenBank/DDBJ whole genome shotgun (WGS) entry which is preliminary data.</text>
</comment>
<evidence type="ECO:0000313" key="4">
    <source>
        <dbReference type="Proteomes" id="UP001454036"/>
    </source>
</evidence>
<dbReference type="InterPro" id="IPR046349">
    <property type="entry name" value="C1-like_sf"/>
</dbReference>
<evidence type="ECO:0000259" key="2">
    <source>
        <dbReference type="Pfam" id="PF03107"/>
    </source>
</evidence>
<keyword evidence="4" id="KW-1185">Reference proteome</keyword>
<dbReference type="Pfam" id="PF03107">
    <property type="entry name" value="C1_2"/>
    <property type="match status" value="3"/>
</dbReference>
<dbReference type="InterPro" id="IPR053192">
    <property type="entry name" value="Vacuole_Formation_Reg"/>
</dbReference>
<evidence type="ECO:0000313" key="3">
    <source>
        <dbReference type="EMBL" id="GAA0151449.1"/>
    </source>
</evidence>
<dbReference type="SUPFAM" id="SSF57889">
    <property type="entry name" value="Cysteine-rich domain"/>
    <property type="match status" value="2"/>
</dbReference>
<dbReference type="PANTHER" id="PTHR32410">
    <property type="entry name" value="CYSTEINE/HISTIDINE-RICH C1 DOMAIN FAMILY PROTEIN"/>
    <property type="match status" value="1"/>
</dbReference>
<keyword evidence="1" id="KW-0677">Repeat</keyword>
<protein>
    <recommendedName>
        <fullName evidence="2">DC1 domain-containing protein</fullName>
    </recommendedName>
</protein>
<feature type="domain" description="DC1" evidence="2">
    <location>
        <begin position="7"/>
        <end position="57"/>
    </location>
</feature>